<evidence type="ECO:0000256" key="4">
    <source>
        <dbReference type="ARBA" id="ARBA00022448"/>
    </source>
</evidence>
<dbReference type="OrthoDB" id="680041at2759"/>
<dbReference type="GeneID" id="107764457"/>
<keyword evidence="4" id="KW-0813">Transport</keyword>
<dbReference type="PANTHER" id="PTHR33541">
    <property type="entry name" value="PROTEIN BIG GRAIN 1-LIKE A-RELATED"/>
    <property type="match status" value="1"/>
</dbReference>
<dbReference type="OMA" id="AIMIENW"/>
<comment type="similarity">
    <text evidence="3">Belongs to the BIG GRAIN 1 (BG1) plant protein family.</text>
</comment>
<proteinExistence type="inferred from homology"/>
<dbReference type="KEGG" id="nta:107764457"/>
<dbReference type="RefSeq" id="XP_016438508.1">
    <property type="nucleotide sequence ID" value="XM_016583022.1"/>
</dbReference>
<keyword evidence="6" id="KW-0472">Membrane</keyword>
<comment type="function">
    <text evidence="1">Involved in auxin transport. Regulator of the auxin signaling pathway.</text>
</comment>
<dbReference type="InterPro" id="IPR039621">
    <property type="entry name" value="BG1-like"/>
</dbReference>
<dbReference type="GO" id="GO:0009734">
    <property type="term" value="P:auxin-activated signaling pathway"/>
    <property type="evidence" value="ECO:0007669"/>
    <property type="project" value="UniProtKB-KW"/>
</dbReference>
<evidence type="ECO:0000256" key="2">
    <source>
        <dbReference type="ARBA" id="ARBA00004236"/>
    </source>
</evidence>
<dbReference type="AlphaFoldDB" id="A0A1S3XFB1"/>
<evidence type="ECO:0000256" key="6">
    <source>
        <dbReference type="ARBA" id="ARBA00023136"/>
    </source>
</evidence>
<evidence type="ECO:0000256" key="7">
    <source>
        <dbReference type="ARBA" id="ARBA00023294"/>
    </source>
</evidence>
<evidence type="ECO:0000313" key="9">
    <source>
        <dbReference type="RefSeq" id="XP_016438508.1"/>
    </source>
</evidence>
<comment type="subcellular location">
    <subcellularLocation>
        <location evidence="2">Cell membrane</location>
    </subcellularLocation>
</comment>
<dbReference type="Proteomes" id="UP000790787">
    <property type="component" value="Chromosome 21"/>
</dbReference>
<name>A0A1S3XFB1_TOBAC</name>
<reference evidence="9" key="2">
    <citation type="submission" date="2025-08" db="UniProtKB">
        <authorList>
            <consortium name="RefSeq"/>
        </authorList>
    </citation>
    <scope>IDENTIFICATION</scope>
</reference>
<evidence type="ECO:0000256" key="5">
    <source>
        <dbReference type="ARBA" id="ARBA00022475"/>
    </source>
</evidence>
<evidence type="ECO:0000256" key="1">
    <source>
        <dbReference type="ARBA" id="ARBA00002281"/>
    </source>
</evidence>
<accession>A0A1S3XFB1</accession>
<evidence type="ECO:0000256" key="3">
    <source>
        <dbReference type="ARBA" id="ARBA00010067"/>
    </source>
</evidence>
<gene>
    <name evidence="9" type="primary">LOC107764457</name>
</gene>
<dbReference type="PaxDb" id="4097-A0A1S3XFB1"/>
<dbReference type="GO" id="GO:0005886">
    <property type="term" value="C:plasma membrane"/>
    <property type="evidence" value="ECO:0007669"/>
    <property type="project" value="UniProtKB-SubCell"/>
</dbReference>
<sequence>MRLVCAGAMVAEATDESQKREGELGVRIAGPGAWTHLHNRRCGSSAQKRDDRSDFKTAGARDCWFNSKRKMSFCDNPTKTNERPQHRRKTPSFSSSLLEAIYLSIDEPKEVAEEQRQEENSFPYKRNNDIEEAEEEIVNLRRAIMIEKWLKNYNKYIQSSLHINSEPTKFSSSETVSTPKCEGRFIMRTKLRALKIYAELKKVKQPISPGGKIANFLNSIFNSRNMKKNHQDLTMSKSSCLNKPPTSRGTKSNRCVSFCPVSIIINENDESRFKLRSKFLKNSINGYRNIEEKHFNEYQFRGFRNAKSDFDAEECEEDGRSCASSDLFELDNIGIFGVHATRDDLPVYGTTSLKRI</sequence>
<keyword evidence="7" id="KW-0927">Auxin signaling pathway</keyword>
<dbReference type="PANTHER" id="PTHR33541:SF31">
    <property type="entry name" value="PROTEIN BIG GRAIN 1-LIKE A"/>
    <property type="match status" value="1"/>
</dbReference>
<organism evidence="8 9">
    <name type="scientific">Nicotiana tabacum</name>
    <name type="common">Common tobacco</name>
    <dbReference type="NCBI Taxonomy" id="4097"/>
    <lineage>
        <taxon>Eukaryota</taxon>
        <taxon>Viridiplantae</taxon>
        <taxon>Streptophyta</taxon>
        <taxon>Embryophyta</taxon>
        <taxon>Tracheophyta</taxon>
        <taxon>Spermatophyta</taxon>
        <taxon>Magnoliopsida</taxon>
        <taxon>eudicotyledons</taxon>
        <taxon>Gunneridae</taxon>
        <taxon>Pentapetalae</taxon>
        <taxon>asterids</taxon>
        <taxon>lamiids</taxon>
        <taxon>Solanales</taxon>
        <taxon>Solanaceae</taxon>
        <taxon>Nicotianoideae</taxon>
        <taxon>Nicotianeae</taxon>
        <taxon>Nicotiana</taxon>
    </lineage>
</organism>
<dbReference type="STRING" id="4097.A0A1S3XFB1"/>
<reference evidence="8" key="1">
    <citation type="journal article" date="2014" name="Nat. Commun.">
        <title>The tobacco genome sequence and its comparison with those of tomato and potato.</title>
        <authorList>
            <person name="Sierro N."/>
            <person name="Battey J.N."/>
            <person name="Ouadi S."/>
            <person name="Bakaher N."/>
            <person name="Bovet L."/>
            <person name="Willig A."/>
            <person name="Goepfert S."/>
            <person name="Peitsch M.C."/>
            <person name="Ivanov N.V."/>
        </authorList>
    </citation>
    <scope>NUCLEOTIDE SEQUENCE [LARGE SCALE GENOMIC DNA]</scope>
</reference>
<keyword evidence="8" id="KW-1185">Reference proteome</keyword>
<evidence type="ECO:0000313" key="8">
    <source>
        <dbReference type="Proteomes" id="UP000790787"/>
    </source>
</evidence>
<keyword evidence="5" id="KW-1003">Cell membrane</keyword>
<protein>
    <submittedName>
        <fullName evidence="9">Protein BIG GRAIN 1-like A</fullName>
    </submittedName>
</protein>